<dbReference type="InterPro" id="IPR025559">
    <property type="entry name" value="Eis_dom"/>
</dbReference>
<protein>
    <submittedName>
        <fullName evidence="2">Predicted acetyltransferase</fullName>
    </submittedName>
</protein>
<dbReference type="PANTHER" id="PTHR37817:SF1">
    <property type="entry name" value="N-ACETYLTRANSFERASE EIS"/>
    <property type="match status" value="1"/>
</dbReference>
<dbReference type="Pfam" id="PF13530">
    <property type="entry name" value="SCP2_2"/>
    <property type="match status" value="1"/>
</dbReference>
<dbReference type="Proteomes" id="UP000198896">
    <property type="component" value="Unassembled WGS sequence"/>
</dbReference>
<dbReference type="SUPFAM" id="SSF55718">
    <property type="entry name" value="SCP-like"/>
    <property type="match status" value="1"/>
</dbReference>
<dbReference type="InterPro" id="IPR041380">
    <property type="entry name" value="Acetyltransf_17"/>
</dbReference>
<dbReference type="Gene3D" id="3.40.630.30">
    <property type="match status" value="2"/>
</dbReference>
<dbReference type="InterPro" id="IPR036527">
    <property type="entry name" value="SCP2_sterol-bd_dom_sf"/>
</dbReference>
<dbReference type="InterPro" id="IPR000182">
    <property type="entry name" value="GNAT_dom"/>
</dbReference>
<keyword evidence="3" id="KW-1185">Reference proteome</keyword>
<dbReference type="Pfam" id="PF17668">
    <property type="entry name" value="Acetyltransf_17"/>
    <property type="match status" value="1"/>
</dbReference>
<dbReference type="PANTHER" id="PTHR37817">
    <property type="entry name" value="N-ACETYLTRANSFERASE EIS"/>
    <property type="match status" value="1"/>
</dbReference>
<dbReference type="GO" id="GO:0034069">
    <property type="term" value="F:aminoglycoside N-acetyltransferase activity"/>
    <property type="evidence" value="ECO:0007669"/>
    <property type="project" value="TreeGrafter"/>
</dbReference>
<sequence>MNCKIVTAAELPKVMALWDYCFEKEEDPFFQWYFREYCLRHNLILGGFSEEDGHLQNMLHLNPYSILMRGQEERVPYIVGVATDPADRGHNLTKALLQSAFRLMRKKDCAFALLMPVHAGIYQKYDFAFCYRKHVYEMPLGKLAVPVPSGKLWVKHYRSYDSALFEDLYAALAEGYNGLPIRTDFQWEKLLTVHQLEKVQAAVVCHGSEPRGYMFYQITDDRTFHIQELVALTPDAKWALLRYAGGHLSTADKLYWEAMEDDLTWLDFPDADNSGRVKPFMMARCFDAVQALERYEVPEGCPEGRITLLLQDDLLEENNHLVTLTADTGCLYLEKAAGDADAVVPMGAFTQLYFGAFTFSQLVEAGKIRMRTYTPELLSFLDALFPRCVNFINEYY</sequence>
<proteinExistence type="predicted"/>
<dbReference type="InterPro" id="IPR051554">
    <property type="entry name" value="Acetyltransferase_Eis"/>
</dbReference>
<dbReference type="AlphaFoldDB" id="A0A1I1Y5U2"/>
<keyword evidence="2" id="KW-0808">Transferase</keyword>
<name>A0A1I1Y5U2_9FIRM</name>
<dbReference type="Gene3D" id="3.30.1050.10">
    <property type="entry name" value="SCP2 sterol-binding domain"/>
    <property type="match status" value="1"/>
</dbReference>
<dbReference type="PROSITE" id="PS51186">
    <property type="entry name" value="GNAT"/>
    <property type="match status" value="1"/>
</dbReference>
<evidence type="ECO:0000313" key="3">
    <source>
        <dbReference type="Proteomes" id="UP000198896"/>
    </source>
</evidence>
<dbReference type="InterPro" id="IPR016181">
    <property type="entry name" value="Acyl_CoA_acyltransferase"/>
</dbReference>
<dbReference type="GO" id="GO:0030649">
    <property type="term" value="P:aminoglycoside antibiotic catabolic process"/>
    <property type="evidence" value="ECO:0007669"/>
    <property type="project" value="TreeGrafter"/>
</dbReference>
<reference evidence="2 3" key="1">
    <citation type="submission" date="2016-10" db="EMBL/GenBank/DDBJ databases">
        <authorList>
            <person name="de Groot N.N."/>
        </authorList>
    </citation>
    <scope>NUCLEOTIDE SEQUENCE [LARGE SCALE GENOMIC DNA]</scope>
    <source>
        <strain evidence="2 3">DSM 9236</strain>
    </source>
</reference>
<organism evidence="2 3">
    <name type="scientific">Succiniclasticum ruminis DSM 9236</name>
    <dbReference type="NCBI Taxonomy" id="1123323"/>
    <lineage>
        <taxon>Bacteria</taxon>
        <taxon>Bacillati</taxon>
        <taxon>Bacillota</taxon>
        <taxon>Negativicutes</taxon>
        <taxon>Acidaminococcales</taxon>
        <taxon>Acidaminococcaceae</taxon>
        <taxon>Succiniclasticum</taxon>
    </lineage>
</organism>
<dbReference type="SUPFAM" id="SSF55729">
    <property type="entry name" value="Acyl-CoA N-acyltransferases (Nat)"/>
    <property type="match status" value="1"/>
</dbReference>
<dbReference type="Pfam" id="PF13527">
    <property type="entry name" value="Acetyltransf_9"/>
    <property type="match status" value="1"/>
</dbReference>
<dbReference type="STRING" id="1123323.SAMN05216245_10249"/>
<dbReference type="OrthoDB" id="9768284at2"/>
<dbReference type="EMBL" id="FONL01000002">
    <property type="protein sequence ID" value="SFE14977.1"/>
    <property type="molecule type" value="Genomic_DNA"/>
</dbReference>
<dbReference type="RefSeq" id="WP_093912637.1">
    <property type="nucleotide sequence ID" value="NZ_FONL01000002.1"/>
</dbReference>
<evidence type="ECO:0000313" key="2">
    <source>
        <dbReference type="EMBL" id="SFE14977.1"/>
    </source>
</evidence>
<feature type="domain" description="N-acetyltransferase" evidence="1">
    <location>
        <begin position="1"/>
        <end position="148"/>
    </location>
</feature>
<gene>
    <name evidence="2" type="ORF">SAMN05216245_10249</name>
</gene>
<accession>A0A1I1Y5U2</accession>
<evidence type="ECO:0000259" key="1">
    <source>
        <dbReference type="PROSITE" id="PS51186"/>
    </source>
</evidence>